<keyword evidence="18" id="KW-1185">Reference proteome</keyword>
<evidence type="ECO:0000256" key="5">
    <source>
        <dbReference type="ARBA" id="ARBA00022737"/>
    </source>
</evidence>
<sequence length="687" mass="74287">MESARAHGITRLDPRNASGKISGRQGMRSDRHRGGHHHLQRAVIFLAALAMQPQAVCAVGTFELQIRHFQNPHGLLQTGDCCDLQASGGQRCSARDQCDTFFQACLKEYQARVASTGTCTFGSGSTGILGGNSQSLRHRGHDGGGGEDGTNGHIVIPFKYAWPKSFSLVLDALDYDNDTSDSGQLIERVLLSSMLNPGEQWQTYRHHGRTLSLEYRLRFRCDSNYYGPFCNKLCRARDDFFGHFSCDSSGSKVCMEGWTGPECKEAVCRQGCHQAHGSCTVPGECKCHYGWKGPLCDQCVTFPGCVYGSCTEPWQCVCDVNWGGLLCDKDLNFCGTHQPFEHACLSSPCMNGATCVEDPTGFSCMCTDGWTGNTCADAVRQCDRSPCGRGATCEEAPGGYRCLCPPGWTGRTCQLDTNECEMGICAHARYCRNLIGGYLCDCLPGWTGPNCDIRNSSCQGLCLNGGRCEDQVSGSRCWCPPGFSGKYCQNSPSPCDSAPCLHGGQCTERDGKMATCDCPAGYSGIFCEIVLDLCNPNPCQQGVACHSTEGRHVCALGPGYGGNECTSLKSPCIGQQRPGAMSTRHMEASSALLRSQHSALVTVRGHCPRFHILPTPSKAEKQQVTHRKKASTTRGSLSTPIRNADRPASPPSPSPSQAASSPAPVSRCYEEIELTFHLPAPHTPQQH</sequence>
<feature type="domain" description="EGF-like" evidence="15">
    <location>
        <begin position="340"/>
        <end position="376"/>
    </location>
</feature>
<dbReference type="Gene3D" id="2.10.25.10">
    <property type="entry name" value="Laminin"/>
    <property type="match status" value="6"/>
</dbReference>
<dbReference type="InterPro" id="IPR018097">
    <property type="entry name" value="EGF_Ca-bd_CS"/>
</dbReference>
<dbReference type="InterPro" id="IPR001881">
    <property type="entry name" value="EGF-like_Ca-bd_dom"/>
</dbReference>
<keyword evidence="2 13" id="KW-0217">Developmental protein</keyword>
<gene>
    <name evidence="17" type="ORF">AKAME5_002708200</name>
</gene>
<dbReference type="InterPro" id="IPR001774">
    <property type="entry name" value="DSL"/>
</dbReference>
<dbReference type="SMART" id="SM00051">
    <property type="entry name" value="DSL"/>
    <property type="match status" value="1"/>
</dbReference>
<keyword evidence="3 11" id="KW-0245">EGF-like domain</keyword>
<feature type="disulfide bond" evidence="11">
    <location>
        <begin position="458"/>
        <end position="468"/>
    </location>
</feature>
<feature type="region of interest" description="Disordered" evidence="14">
    <location>
        <begin position="612"/>
        <end position="666"/>
    </location>
</feature>
<feature type="disulfide bond" evidence="11">
    <location>
        <begin position="287"/>
        <end position="296"/>
    </location>
</feature>
<feature type="compositionally biased region" description="Polar residues" evidence="14">
    <location>
        <begin position="632"/>
        <end position="641"/>
    </location>
</feature>
<keyword evidence="4 13" id="KW-0812">Transmembrane</keyword>
<comment type="subcellular location">
    <subcellularLocation>
        <location evidence="1 13">Membrane</location>
        <topology evidence="1 13">Single-pass type I membrane protein</topology>
    </subcellularLocation>
</comment>
<dbReference type="InterPro" id="IPR000742">
    <property type="entry name" value="EGF"/>
</dbReference>
<keyword evidence="5 13" id="KW-0677">Repeat</keyword>
<dbReference type="FunFam" id="2.10.25.140:FF:000001">
    <property type="entry name" value="Delta-like protein"/>
    <property type="match status" value="1"/>
</dbReference>
<keyword evidence="7 13" id="KW-1133">Transmembrane helix</keyword>
<dbReference type="GO" id="GO:0031017">
    <property type="term" value="P:exocrine pancreas development"/>
    <property type="evidence" value="ECO:0007669"/>
    <property type="project" value="UniProtKB-ARBA"/>
</dbReference>
<dbReference type="PROSITE" id="PS01186">
    <property type="entry name" value="EGF_2"/>
    <property type="match status" value="5"/>
</dbReference>
<dbReference type="InterPro" id="IPR011651">
    <property type="entry name" value="Notch_ligand_N"/>
</dbReference>
<dbReference type="PROSITE" id="PS50026">
    <property type="entry name" value="EGF_3"/>
    <property type="match status" value="7"/>
</dbReference>
<keyword evidence="8 13" id="KW-0472">Membrane</keyword>
<dbReference type="PROSITE" id="PS51051">
    <property type="entry name" value="DSL"/>
    <property type="match status" value="1"/>
</dbReference>
<evidence type="ECO:0000256" key="7">
    <source>
        <dbReference type="ARBA" id="ARBA00022989"/>
    </source>
</evidence>
<dbReference type="PANTHER" id="PTHR24044:SF507">
    <property type="entry name" value="NOTCH HOMOLOG 2 N-TERMINAL-LIKE PROTEIN B"/>
    <property type="match status" value="1"/>
</dbReference>
<evidence type="ECO:0000256" key="4">
    <source>
        <dbReference type="ARBA" id="ARBA00022692"/>
    </source>
</evidence>
<feature type="domain" description="EGF-like" evidence="15">
    <location>
        <begin position="416"/>
        <end position="452"/>
    </location>
</feature>
<comment type="caution">
    <text evidence="11">Lacks conserved residue(s) required for the propagation of feature annotation.</text>
</comment>
<dbReference type="SMART" id="SM00181">
    <property type="entry name" value="EGF"/>
    <property type="match status" value="8"/>
</dbReference>
<dbReference type="SMART" id="SM00179">
    <property type="entry name" value="EGF_CA"/>
    <property type="match status" value="5"/>
</dbReference>
<evidence type="ECO:0000256" key="3">
    <source>
        <dbReference type="ARBA" id="ARBA00022536"/>
    </source>
</evidence>
<protein>
    <recommendedName>
        <fullName evidence="13">Delta-like protein</fullName>
    </recommendedName>
</protein>
<name>A0AAD3M386_LATJO</name>
<feature type="disulfide bond" evidence="11">
    <location>
        <begin position="479"/>
        <end position="488"/>
    </location>
</feature>
<dbReference type="GO" id="GO:0016020">
    <property type="term" value="C:membrane"/>
    <property type="evidence" value="ECO:0007669"/>
    <property type="project" value="UniProtKB-SubCell"/>
</dbReference>
<feature type="disulfide bond" evidence="11">
    <location>
        <begin position="442"/>
        <end position="451"/>
    </location>
</feature>
<feature type="disulfide bond" evidence="12">
    <location>
        <begin position="221"/>
        <end position="230"/>
    </location>
</feature>
<feature type="disulfide bond" evidence="12">
    <location>
        <begin position="254"/>
        <end position="263"/>
    </location>
</feature>
<organism evidence="17 18">
    <name type="scientific">Lates japonicus</name>
    <name type="common">Japanese lates</name>
    <dbReference type="NCBI Taxonomy" id="270547"/>
    <lineage>
        <taxon>Eukaryota</taxon>
        <taxon>Metazoa</taxon>
        <taxon>Chordata</taxon>
        <taxon>Craniata</taxon>
        <taxon>Vertebrata</taxon>
        <taxon>Euteleostomi</taxon>
        <taxon>Actinopterygii</taxon>
        <taxon>Neopterygii</taxon>
        <taxon>Teleostei</taxon>
        <taxon>Neoteleostei</taxon>
        <taxon>Acanthomorphata</taxon>
        <taxon>Carangaria</taxon>
        <taxon>Carangaria incertae sedis</taxon>
        <taxon>Centropomidae</taxon>
        <taxon>Lates</taxon>
    </lineage>
</organism>
<keyword evidence="9 11" id="KW-1015">Disulfide bond</keyword>
<dbReference type="GO" id="GO:0005112">
    <property type="term" value="F:Notch binding"/>
    <property type="evidence" value="ECO:0007669"/>
    <property type="project" value="TreeGrafter"/>
</dbReference>
<keyword evidence="6" id="KW-0914">Notch signaling pathway</keyword>
<dbReference type="Pfam" id="PF00008">
    <property type="entry name" value="EGF"/>
    <property type="match status" value="3"/>
</dbReference>
<dbReference type="AlphaFoldDB" id="A0AAD3M386"/>
<dbReference type="InterPro" id="IPR050906">
    <property type="entry name" value="Notch_signaling"/>
</dbReference>
<feature type="domain" description="EGF-like" evidence="15">
    <location>
        <begin position="378"/>
        <end position="414"/>
    </location>
</feature>
<evidence type="ECO:0000313" key="17">
    <source>
        <dbReference type="EMBL" id="GLD46840.1"/>
    </source>
</evidence>
<dbReference type="InterPro" id="IPR013032">
    <property type="entry name" value="EGF-like_CS"/>
</dbReference>
<evidence type="ECO:0000256" key="11">
    <source>
        <dbReference type="PROSITE-ProRule" id="PRU00076"/>
    </source>
</evidence>
<dbReference type="PANTHER" id="PTHR24044">
    <property type="entry name" value="NOTCH LIGAND FAMILY MEMBER"/>
    <property type="match status" value="1"/>
</dbReference>
<dbReference type="InterPro" id="IPR000152">
    <property type="entry name" value="EGF-type_Asp/Asn_hydroxyl_site"/>
</dbReference>
<evidence type="ECO:0000259" key="16">
    <source>
        <dbReference type="PROSITE" id="PS51051"/>
    </source>
</evidence>
<dbReference type="Pfam" id="PF01414">
    <property type="entry name" value="DSL"/>
    <property type="match status" value="1"/>
</dbReference>
<dbReference type="GO" id="GO:0007219">
    <property type="term" value="P:Notch signaling pathway"/>
    <property type="evidence" value="ECO:0007669"/>
    <property type="project" value="UniProtKB-KW"/>
</dbReference>
<dbReference type="SUPFAM" id="SSF57196">
    <property type="entry name" value="EGF/Laminin"/>
    <property type="match status" value="2"/>
</dbReference>
<evidence type="ECO:0000256" key="1">
    <source>
        <dbReference type="ARBA" id="ARBA00004479"/>
    </source>
</evidence>
<reference evidence="17" key="1">
    <citation type="submission" date="2022-08" db="EMBL/GenBank/DDBJ databases">
        <title>Genome sequencing of akame (Lates japonicus).</title>
        <authorList>
            <person name="Hashiguchi Y."/>
            <person name="Takahashi H."/>
        </authorList>
    </citation>
    <scope>NUCLEOTIDE SEQUENCE</scope>
    <source>
        <strain evidence="17">Kochi</strain>
    </source>
</reference>
<dbReference type="FunFam" id="2.10.25.10:FF:000018">
    <property type="entry name" value="Delta-like 1"/>
    <property type="match status" value="1"/>
</dbReference>
<dbReference type="CDD" id="cd00054">
    <property type="entry name" value="EGF_CA"/>
    <property type="match status" value="4"/>
</dbReference>
<feature type="disulfide bond" evidence="11">
    <location>
        <begin position="404"/>
        <end position="413"/>
    </location>
</feature>
<feature type="domain" description="DSL" evidence="16">
    <location>
        <begin position="219"/>
        <end position="263"/>
    </location>
</feature>
<dbReference type="Gene3D" id="2.10.25.140">
    <property type="match status" value="1"/>
</dbReference>
<dbReference type="FunFam" id="2.10.25.10:FF:000095">
    <property type="entry name" value="Notch, isoform B"/>
    <property type="match status" value="2"/>
</dbReference>
<feature type="domain" description="EGF-like" evidence="15">
    <location>
        <begin position="530"/>
        <end position="566"/>
    </location>
</feature>
<dbReference type="SUPFAM" id="SSF57184">
    <property type="entry name" value="Growth factor receptor domain"/>
    <property type="match status" value="1"/>
</dbReference>
<proteinExistence type="predicted"/>
<dbReference type="InterPro" id="IPR009030">
    <property type="entry name" value="Growth_fac_rcpt_cys_sf"/>
</dbReference>
<dbReference type="FunFam" id="2.10.25.10:FF:000146">
    <property type="entry name" value="Putative neurogenic locus notch"/>
    <property type="match status" value="1"/>
</dbReference>
<evidence type="ECO:0000256" key="14">
    <source>
        <dbReference type="SAM" id="MobiDB-lite"/>
    </source>
</evidence>
<dbReference type="PROSITE" id="PS00010">
    <property type="entry name" value="ASX_HYDROXYL"/>
    <property type="match status" value="1"/>
</dbReference>
<evidence type="ECO:0000256" key="12">
    <source>
        <dbReference type="PROSITE-ProRule" id="PRU00377"/>
    </source>
</evidence>
<feature type="disulfide bond" evidence="12">
    <location>
        <begin position="234"/>
        <end position="246"/>
    </location>
</feature>
<dbReference type="PROSITE" id="PS01187">
    <property type="entry name" value="EGF_CA"/>
    <property type="match status" value="1"/>
</dbReference>
<feature type="domain" description="EGF-like" evidence="15">
    <location>
        <begin position="491"/>
        <end position="528"/>
    </location>
</feature>
<feature type="disulfide bond" evidence="11">
    <location>
        <begin position="366"/>
        <end position="375"/>
    </location>
</feature>
<keyword evidence="13" id="KW-0732">Signal</keyword>
<accession>A0AAD3M386</accession>
<dbReference type="GO" id="GO:0005509">
    <property type="term" value="F:calcium ion binding"/>
    <property type="evidence" value="ECO:0007669"/>
    <property type="project" value="InterPro"/>
</dbReference>
<dbReference type="Pfam" id="PF12661">
    <property type="entry name" value="hEGF"/>
    <property type="match status" value="2"/>
</dbReference>
<dbReference type="Pfam" id="PF21700">
    <property type="entry name" value="EGF_DL_JAG"/>
    <property type="match status" value="1"/>
</dbReference>
<evidence type="ECO:0000256" key="13">
    <source>
        <dbReference type="RuleBase" id="RU280815"/>
    </source>
</evidence>
<dbReference type="EMBL" id="BRZM01003265">
    <property type="protein sequence ID" value="GLD46840.1"/>
    <property type="molecule type" value="Genomic_DNA"/>
</dbReference>
<dbReference type="FunFam" id="2.10.25.10:FF:000118">
    <property type="entry name" value="protein delta homolog 2"/>
    <property type="match status" value="1"/>
</dbReference>
<dbReference type="Gene3D" id="2.60.40.3510">
    <property type="match status" value="1"/>
</dbReference>
<feature type="compositionally biased region" description="Low complexity" evidence="14">
    <location>
        <begin position="655"/>
        <end position="666"/>
    </location>
</feature>
<dbReference type="Proteomes" id="UP001279410">
    <property type="component" value="Unassembled WGS sequence"/>
</dbReference>
<keyword evidence="10" id="KW-0325">Glycoprotein</keyword>
<evidence type="ECO:0000256" key="8">
    <source>
        <dbReference type="ARBA" id="ARBA00023136"/>
    </source>
</evidence>
<evidence type="ECO:0000256" key="10">
    <source>
        <dbReference type="ARBA" id="ARBA00023180"/>
    </source>
</evidence>
<dbReference type="PROSITE" id="PS00022">
    <property type="entry name" value="EGF_1"/>
    <property type="match status" value="6"/>
</dbReference>
<feature type="domain" description="EGF-like" evidence="15">
    <location>
        <begin position="264"/>
        <end position="297"/>
    </location>
</feature>
<comment type="function">
    <text evidence="13">Putative Notch ligand involved in the mediation of Notch signaling.</text>
</comment>
<comment type="caution">
    <text evidence="17">The sequence shown here is derived from an EMBL/GenBank/DDBJ whole genome shotgun (WGS) entry which is preliminary data.</text>
</comment>
<feature type="region of interest" description="Disordered" evidence="14">
    <location>
        <begin position="1"/>
        <end position="34"/>
    </location>
</feature>
<evidence type="ECO:0000313" key="18">
    <source>
        <dbReference type="Proteomes" id="UP001279410"/>
    </source>
</evidence>
<evidence type="ECO:0000256" key="9">
    <source>
        <dbReference type="ARBA" id="ARBA00023157"/>
    </source>
</evidence>
<evidence type="ECO:0000256" key="6">
    <source>
        <dbReference type="ARBA" id="ARBA00022976"/>
    </source>
</evidence>
<feature type="disulfide bond" evidence="11">
    <location>
        <begin position="518"/>
        <end position="527"/>
    </location>
</feature>
<evidence type="ECO:0000259" key="15">
    <source>
        <dbReference type="PROSITE" id="PS50026"/>
    </source>
</evidence>
<feature type="domain" description="EGF-like" evidence="15">
    <location>
        <begin position="454"/>
        <end position="489"/>
    </location>
</feature>
<evidence type="ECO:0000256" key="2">
    <source>
        <dbReference type="ARBA" id="ARBA00022473"/>
    </source>
</evidence>
<dbReference type="Pfam" id="PF07657">
    <property type="entry name" value="MNNL"/>
    <property type="match status" value="1"/>
</dbReference>